<gene>
    <name evidence="2" type="ORF">Goari_020419</name>
</gene>
<name>A0A7J8YP53_GOSAI</name>
<evidence type="ECO:0000259" key="1">
    <source>
        <dbReference type="Pfam" id="PF24924"/>
    </source>
</evidence>
<dbReference type="InterPro" id="IPR056647">
    <property type="entry name" value="DUF7745"/>
</dbReference>
<evidence type="ECO:0000313" key="2">
    <source>
        <dbReference type="EMBL" id="MBA0701371.1"/>
    </source>
</evidence>
<feature type="non-terminal residue" evidence="2">
    <location>
        <position position="1"/>
    </location>
</feature>
<dbReference type="Pfam" id="PF24924">
    <property type="entry name" value="DUF7745"/>
    <property type="match status" value="1"/>
</dbReference>
<protein>
    <recommendedName>
        <fullName evidence="1">DUF7745 domain-containing protein</fullName>
    </recommendedName>
</protein>
<evidence type="ECO:0000313" key="3">
    <source>
        <dbReference type="Proteomes" id="UP000593577"/>
    </source>
</evidence>
<proteinExistence type="predicted"/>
<dbReference type="EMBL" id="JABFAA010251826">
    <property type="protein sequence ID" value="MBA0701371.1"/>
    <property type="molecule type" value="Genomic_DNA"/>
</dbReference>
<feature type="domain" description="DUF7745" evidence="1">
    <location>
        <begin position="164"/>
        <end position="264"/>
    </location>
</feature>
<dbReference type="Proteomes" id="UP000593577">
    <property type="component" value="Unassembled WGS sequence"/>
</dbReference>
<dbReference type="AlphaFoldDB" id="A0A7J8YP53"/>
<keyword evidence="3" id="KW-1185">Reference proteome</keyword>
<comment type="caution">
    <text evidence="2">The sequence shown here is derived from an EMBL/GenBank/DDBJ whole genome shotgun (WGS) entry which is preliminary data.</text>
</comment>
<dbReference type="PANTHER" id="PTHR48200">
    <property type="entry name" value="PROTEIN, PUTATIVE-RELATED"/>
    <property type="match status" value="1"/>
</dbReference>
<sequence>MQDSGSLSGYIRTYVFVRIEESAGLGTLSLELNRIELTMENEFLDKMEDNVAVRVWSERMQLEKGDSLIEGYTSEFCFTFEKVDLVLTVEEYTALLRCLRIQVDKGYSRAVSVPNFIKKLMNVTGMSEQWVATRIKEKGESKSLGHVDQVVTDLLDRLDKRVTPVQATLSETFRSLNAHFWKVDKVSYRVFFESYSPLKELAKTPRCDDITEERWITILQNLQDKDIEWKAPWMLPDEILYRCGDFNWVPLLGIWGAIGYAPLL</sequence>
<reference evidence="2 3" key="1">
    <citation type="journal article" date="2019" name="Genome Biol. Evol.">
        <title>Insights into the evolution of the New World diploid cottons (Gossypium, subgenus Houzingenia) based on genome sequencing.</title>
        <authorList>
            <person name="Grover C.E."/>
            <person name="Arick M.A. 2nd"/>
            <person name="Thrash A."/>
            <person name="Conover J.L."/>
            <person name="Sanders W.S."/>
            <person name="Peterson D.G."/>
            <person name="Frelichowski J.E."/>
            <person name="Scheffler J.A."/>
            <person name="Scheffler B.E."/>
            <person name="Wendel J.F."/>
        </authorList>
    </citation>
    <scope>NUCLEOTIDE SEQUENCE [LARGE SCALE GENOMIC DNA]</scope>
    <source>
        <strain evidence="2">185</strain>
        <tissue evidence="2">Leaf</tissue>
    </source>
</reference>
<dbReference type="PANTHER" id="PTHR48200:SF1">
    <property type="entry name" value="AMINOTRANSFERASE-LIKE PLANT MOBILE DOMAIN-CONTAINING PROTEIN"/>
    <property type="match status" value="1"/>
</dbReference>
<accession>A0A7J8YP53</accession>
<organism evidence="2 3">
    <name type="scientific">Gossypium aridum</name>
    <name type="common">American cotton</name>
    <name type="synonym">Erioxylum aridum</name>
    <dbReference type="NCBI Taxonomy" id="34290"/>
    <lineage>
        <taxon>Eukaryota</taxon>
        <taxon>Viridiplantae</taxon>
        <taxon>Streptophyta</taxon>
        <taxon>Embryophyta</taxon>
        <taxon>Tracheophyta</taxon>
        <taxon>Spermatophyta</taxon>
        <taxon>Magnoliopsida</taxon>
        <taxon>eudicotyledons</taxon>
        <taxon>Gunneridae</taxon>
        <taxon>Pentapetalae</taxon>
        <taxon>rosids</taxon>
        <taxon>malvids</taxon>
        <taxon>Malvales</taxon>
        <taxon>Malvaceae</taxon>
        <taxon>Malvoideae</taxon>
        <taxon>Gossypium</taxon>
    </lineage>
</organism>